<dbReference type="RefSeq" id="WP_345199784.1">
    <property type="nucleotide sequence ID" value="NZ_BAABHX010000001.1"/>
</dbReference>
<accession>A0ABP9LUA2</accession>
<keyword evidence="2" id="KW-1185">Reference proteome</keyword>
<evidence type="ECO:0000313" key="1">
    <source>
        <dbReference type="EMBL" id="GAA5083568.1"/>
    </source>
</evidence>
<proteinExistence type="predicted"/>
<gene>
    <name evidence="1" type="ORF">GCM10023210_02360</name>
</gene>
<name>A0ABP9LUA2_9FLAO</name>
<protein>
    <submittedName>
        <fullName evidence="1">Uncharacterized protein</fullName>
    </submittedName>
</protein>
<evidence type="ECO:0000313" key="2">
    <source>
        <dbReference type="Proteomes" id="UP001500353"/>
    </source>
</evidence>
<comment type="caution">
    <text evidence="1">The sequence shown here is derived from an EMBL/GenBank/DDBJ whole genome shotgun (WGS) entry which is preliminary data.</text>
</comment>
<dbReference type="Proteomes" id="UP001500353">
    <property type="component" value="Unassembled WGS sequence"/>
</dbReference>
<organism evidence="1 2">
    <name type="scientific">Chryseobacterium ginsengisoli</name>
    <dbReference type="NCBI Taxonomy" id="363853"/>
    <lineage>
        <taxon>Bacteria</taxon>
        <taxon>Pseudomonadati</taxon>
        <taxon>Bacteroidota</taxon>
        <taxon>Flavobacteriia</taxon>
        <taxon>Flavobacteriales</taxon>
        <taxon>Weeksellaceae</taxon>
        <taxon>Chryseobacterium group</taxon>
        <taxon>Chryseobacterium</taxon>
    </lineage>
</organism>
<dbReference type="EMBL" id="BAABHX010000001">
    <property type="protein sequence ID" value="GAA5083568.1"/>
    <property type="molecule type" value="Genomic_DNA"/>
</dbReference>
<sequence>MENLYIYQDEFDNECTFLRKKYYEHICAMITDFFEEPLPDNEFYRNFLDVLNTLEDYHDVYYLTTEMPFYWAICIIENRRTNHHLIKNKTNDDFREWYIKYKKENDIVRFIIEGINEETYVFNNDNGGESIFLRKKYYELVCILVTDFFKKPLEYNAMNATLIGNLNALFADGKRKDISTFVDREPYYWAMSIIEDKETTNVLNEKELEGYAEFIEDFYKNNEIKSFVIPE</sequence>
<reference evidence="2" key="1">
    <citation type="journal article" date="2019" name="Int. J. Syst. Evol. Microbiol.">
        <title>The Global Catalogue of Microorganisms (GCM) 10K type strain sequencing project: providing services to taxonomists for standard genome sequencing and annotation.</title>
        <authorList>
            <consortium name="The Broad Institute Genomics Platform"/>
            <consortium name="The Broad Institute Genome Sequencing Center for Infectious Disease"/>
            <person name="Wu L."/>
            <person name="Ma J."/>
        </authorList>
    </citation>
    <scope>NUCLEOTIDE SEQUENCE [LARGE SCALE GENOMIC DNA]</scope>
    <source>
        <strain evidence="2">JCM 18019</strain>
    </source>
</reference>